<evidence type="ECO:0000313" key="2">
    <source>
        <dbReference type="WBParaSite" id="RSKR_0001150200.2"/>
    </source>
</evidence>
<evidence type="ECO:0000313" key="1">
    <source>
        <dbReference type="Proteomes" id="UP000095286"/>
    </source>
</evidence>
<proteinExistence type="predicted"/>
<name>A0AC35UHG9_9BILA</name>
<protein>
    <submittedName>
        <fullName evidence="2">G_PROTEIN_RECEP_F1_2 domain-containing protein</fullName>
    </submittedName>
</protein>
<organism evidence="1 2">
    <name type="scientific">Rhabditophanes sp. KR3021</name>
    <dbReference type="NCBI Taxonomy" id="114890"/>
    <lineage>
        <taxon>Eukaryota</taxon>
        <taxon>Metazoa</taxon>
        <taxon>Ecdysozoa</taxon>
        <taxon>Nematoda</taxon>
        <taxon>Chromadorea</taxon>
        <taxon>Rhabditida</taxon>
        <taxon>Tylenchina</taxon>
        <taxon>Panagrolaimomorpha</taxon>
        <taxon>Strongyloidoidea</taxon>
        <taxon>Alloionematidae</taxon>
        <taxon>Rhabditophanes</taxon>
    </lineage>
</organism>
<dbReference type="Proteomes" id="UP000095286">
    <property type="component" value="Unplaced"/>
</dbReference>
<dbReference type="WBParaSite" id="RSKR_0001150200.2">
    <property type="protein sequence ID" value="RSKR_0001150200.2"/>
    <property type="gene ID" value="RSKR_0001150200"/>
</dbReference>
<accession>A0AC35UHG9</accession>
<sequence>MNQEILTSTQLYPVSLASSEKILEILTDDQMLDIENEVSLLQQPFIRNFLIIAYIIVFLFCIVGNIIILLVIITKKSMRTVTNFLLANLAVADLLVGLFCICQTGFHFLYVDYSQWLFGKPMCHVYLYLINMMPTISSGILVLLSIERFIAVVRPMLVQDIMTGRVLIISTLLIWTISIITNLPYLLAVQYISHEDPINGVDMAICTRKFIKFYDYDVLKFVSIMNLIVWYFVPVILLLVIYISIGCVLANARKKHPYPSSSSRGKFEDKKQGMLHTMTLPLNIRRFIIFIFLFQTTNAQISEIAGLVTSILGGGSGLGSAVSAGAGAANGLGGGLSAIYQLAQTAMQLTGTGVNIANTASESQWFPILVEENSKNQKMLQERLYGVQLGTSTKSPDGTGNVYGRITIAPRTTTEKILPEEYGSKLEILKVTTEDPDVESGSEENKSKPTEEETTDGEDNIETTTDSVTDNEDLDEFGEKKIKGTKIEFNHETDVTKTDSKNKKGIADYEEDGEETESKKSVAPTLKKLMKILKESNLKEDEFMEIAKQLNIKSKKEPEIAKAKQLLPSTTTETISSWQSNYSNNKAPKTINVISSHVFENKQPSIQTPIVQPAVVQPAVVQQTFVKQTFVQPSTVQPSIDRTIMSRINFQTTTIKPIVYAKKTSAIVHPQQNRINQINHVNQVTQIDQIHSKPIEQTNPQRSQQVTQVIDNKQPYPSRNLQSVIPRGTPIEGTQIAGRHIYTSDMLINNQIKEIGGQNNALSRRAFAVVSPPIQEKPLPFTRNIATQIASQNGYQQNRNIYSGNQIPPSAVPPRHIQPSVRTNVIVSTTTPQPVIYQQQMNYQNRYPNGNQGSYYPYQQQQYNNNYNQNAYYQQPYQSTNNYYANQGNMWYGK</sequence>
<reference evidence="2" key="1">
    <citation type="submission" date="2016-11" db="UniProtKB">
        <authorList>
            <consortium name="WormBaseParasite"/>
        </authorList>
    </citation>
    <scope>IDENTIFICATION</scope>
    <source>
        <strain evidence="2">KR3021</strain>
    </source>
</reference>